<name>A0AAW2JBK5_SESRA</name>
<accession>A0AAW2JBK5</accession>
<comment type="caution">
    <text evidence="1">The sequence shown here is derived from an EMBL/GenBank/DDBJ whole genome shotgun (WGS) entry which is preliminary data.</text>
</comment>
<reference evidence="1" key="2">
    <citation type="journal article" date="2024" name="Plant">
        <title>Genomic evolution and insights into agronomic trait innovations of Sesamum species.</title>
        <authorList>
            <person name="Miao H."/>
            <person name="Wang L."/>
            <person name="Qu L."/>
            <person name="Liu H."/>
            <person name="Sun Y."/>
            <person name="Le M."/>
            <person name="Wang Q."/>
            <person name="Wei S."/>
            <person name="Zheng Y."/>
            <person name="Lin W."/>
            <person name="Duan Y."/>
            <person name="Cao H."/>
            <person name="Xiong S."/>
            <person name="Wang X."/>
            <person name="Wei L."/>
            <person name="Li C."/>
            <person name="Ma Q."/>
            <person name="Ju M."/>
            <person name="Zhao R."/>
            <person name="Li G."/>
            <person name="Mu C."/>
            <person name="Tian Q."/>
            <person name="Mei H."/>
            <person name="Zhang T."/>
            <person name="Gao T."/>
            <person name="Zhang H."/>
        </authorList>
    </citation>
    <scope>NUCLEOTIDE SEQUENCE</scope>
    <source>
        <strain evidence="1">G02</strain>
    </source>
</reference>
<dbReference type="Gene3D" id="3.60.10.10">
    <property type="entry name" value="Endonuclease/exonuclease/phosphatase"/>
    <property type="match status" value="1"/>
</dbReference>
<dbReference type="AlphaFoldDB" id="A0AAW2JBK5"/>
<sequence length="156" mass="17936">MECPGLNNVGHQAAVGQLVRENKLQFLGLLETRVRQGNVQRIQSNLLTNWSWFEDYSGPGGRIWIAWNDLEVEVEILRVETQLIHCKVSNRAMHTTCLMSVIYGECDHIQRRDLWTTLCLLSEVDNEVPWCVLGDFNVVLDASEIRGRIAHHQCHE</sequence>
<reference evidence="1" key="1">
    <citation type="submission" date="2020-06" db="EMBL/GenBank/DDBJ databases">
        <authorList>
            <person name="Li T."/>
            <person name="Hu X."/>
            <person name="Zhang T."/>
            <person name="Song X."/>
            <person name="Zhang H."/>
            <person name="Dai N."/>
            <person name="Sheng W."/>
            <person name="Hou X."/>
            <person name="Wei L."/>
        </authorList>
    </citation>
    <scope>NUCLEOTIDE SEQUENCE</scope>
    <source>
        <strain evidence="1">G02</strain>
        <tissue evidence="1">Leaf</tissue>
    </source>
</reference>
<proteinExistence type="predicted"/>
<dbReference type="EMBL" id="JACGWJ010000498">
    <property type="protein sequence ID" value="KAL0291780.1"/>
    <property type="molecule type" value="Genomic_DNA"/>
</dbReference>
<evidence type="ECO:0000313" key="1">
    <source>
        <dbReference type="EMBL" id="KAL0291780.1"/>
    </source>
</evidence>
<gene>
    <name evidence="1" type="ORF">Sradi_7013600</name>
</gene>
<dbReference type="SUPFAM" id="SSF56219">
    <property type="entry name" value="DNase I-like"/>
    <property type="match status" value="1"/>
</dbReference>
<protein>
    <submittedName>
        <fullName evidence="1">Uncharacterized protein</fullName>
    </submittedName>
</protein>
<organism evidence="1">
    <name type="scientific">Sesamum radiatum</name>
    <name type="common">Black benniseed</name>
    <dbReference type="NCBI Taxonomy" id="300843"/>
    <lineage>
        <taxon>Eukaryota</taxon>
        <taxon>Viridiplantae</taxon>
        <taxon>Streptophyta</taxon>
        <taxon>Embryophyta</taxon>
        <taxon>Tracheophyta</taxon>
        <taxon>Spermatophyta</taxon>
        <taxon>Magnoliopsida</taxon>
        <taxon>eudicotyledons</taxon>
        <taxon>Gunneridae</taxon>
        <taxon>Pentapetalae</taxon>
        <taxon>asterids</taxon>
        <taxon>lamiids</taxon>
        <taxon>Lamiales</taxon>
        <taxon>Pedaliaceae</taxon>
        <taxon>Sesamum</taxon>
    </lineage>
</organism>
<dbReference type="InterPro" id="IPR036691">
    <property type="entry name" value="Endo/exonu/phosph_ase_sf"/>
</dbReference>
<dbReference type="PANTHER" id="PTHR35218">
    <property type="entry name" value="RNASE H DOMAIN-CONTAINING PROTEIN"/>
    <property type="match status" value="1"/>
</dbReference>
<dbReference type="PANTHER" id="PTHR35218:SF9">
    <property type="entry name" value="ENDONUCLEASE_EXONUCLEASE_PHOSPHATASE DOMAIN-CONTAINING PROTEIN"/>
    <property type="match status" value="1"/>
</dbReference>